<keyword evidence="4" id="KW-0175">Coiled coil</keyword>
<dbReference type="InterPro" id="IPR027417">
    <property type="entry name" value="P-loop_NTPase"/>
</dbReference>
<evidence type="ECO:0000256" key="1">
    <source>
        <dbReference type="ARBA" id="ARBA00022737"/>
    </source>
</evidence>
<dbReference type="PANTHER" id="PTHR19211:SF6">
    <property type="entry name" value="BLL7188 PROTEIN"/>
    <property type="match status" value="1"/>
</dbReference>
<keyword evidence="1" id="KW-0677">Repeat</keyword>
<dbReference type="Gene3D" id="3.40.50.300">
    <property type="entry name" value="P-loop containing nucleotide triphosphate hydrolases"/>
    <property type="match status" value="2"/>
</dbReference>
<dbReference type="InterPro" id="IPR003593">
    <property type="entry name" value="AAA+_ATPase"/>
</dbReference>
<dbReference type="PANTHER" id="PTHR19211">
    <property type="entry name" value="ATP-BINDING TRANSPORT PROTEIN-RELATED"/>
    <property type="match status" value="1"/>
</dbReference>
<evidence type="ECO:0000256" key="4">
    <source>
        <dbReference type="SAM" id="Coils"/>
    </source>
</evidence>
<dbReference type="EMBL" id="JAHPRE010000014">
    <property type="protein sequence ID" value="MCU4396307.1"/>
    <property type="molecule type" value="Genomic_DNA"/>
</dbReference>
<feature type="domain" description="ABC transporter" evidence="6">
    <location>
        <begin position="335"/>
        <end position="522"/>
    </location>
</feature>
<evidence type="ECO:0000313" key="9">
    <source>
        <dbReference type="Proteomes" id="UP001208534"/>
    </source>
</evidence>
<reference evidence="8 10" key="2">
    <citation type="submission" date="2024-03" db="EMBL/GenBank/DDBJ databases">
        <title>Cross-transmission of Acinetobacter junii carrying blaOXA-58 in a neonatal intensive care unit.</title>
        <authorList>
            <person name="Bour M."/>
            <person name="Potron A."/>
            <person name="Lecointe D."/>
        </authorList>
    </citation>
    <scope>NUCLEOTIDE SEQUENCE [LARGE SCALE GENOMIC DNA]</scope>
    <source>
        <strain evidence="8 10">21A3096 case 1</strain>
    </source>
</reference>
<dbReference type="InterPro" id="IPR003439">
    <property type="entry name" value="ABC_transporter-like_ATP-bd"/>
</dbReference>
<keyword evidence="10" id="KW-1185">Reference proteome</keyword>
<keyword evidence="3 7" id="KW-0067">ATP-binding</keyword>
<evidence type="ECO:0000256" key="3">
    <source>
        <dbReference type="ARBA" id="ARBA00022840"/>
    </source>
</evidence>
<evidence type="ECO:0000313" key="8">
    <source>
        <dbReference type="EMBL" id="MEK0252076.1"/>
    </source>
</evidence>
<evidence type="ECO:0000259" key="6">
    <source>
        <dbReference type="PROSITE" id="PS50893"/>
    </source>
</evidence>
<dbReference type="GO" id="GO:0005524">
    <property type="term" value="F:ATP binding"/>
    <property type="evidence" value="ECO:0007669"/>
    <property type="project" value="UniProtKB-KW"/>
</dbReference>
<dbReference type="Proteomes" id="UP001208534">
    <property type="component" value="Unassembled WGS sequence"/>
</dbReference>
<dbReference type="PROSITE" id="PS50893">
    <property type="entry name" value="ABC_TRANSPORTER_2"/>
    <property type="match status" value="2"/>
</dbReference>
<evidence type="ECO:0000313" key="10">
    <source>
        <dbReference type="Proteomes" id="UP001498501"/>
    </source>
</evidence>
<dbReference type="EMBL" id="JBBMLE010000017">
    <property type="protein sequence ID" value="MEK0252076.1"/>
    <property type="molecule type" value="Genomic_DNA"/>
</dbReference>
<keyword evidence="2" id="KW-0547">Nucleotide-binding</keyword>
<evidence type="ECO:0000313" key="7">
    <source>
        <dbReference type="EMBL" id="MCU4396307.1"/>
    </source>
</evidence>
<dbReference type="InterPro" id="IPR050611">
    <property type="entry name" value="ABCF"/>
</dbReference>
<sequence>MTQQACVVSNLSLELAQSKLFTNLSFQLPIGQFTGLIGRNGQGKSLLMSILDGEKTTLPYSGKISWLHPHQHLHQFQRIQSATIAETLEIEDLYFCFERINNGTATLTDFDQVEHLWHLPSEWQQLLESADLPTDLGKSTNQLSEGQKTKLALCRLFLLKDHYLLLDEPSNHLDTQGRKWLVQQMELHPTGGFIISHDRLLLAHVEGIFNLNHLGLHYYGGNYDLYHRQHQLQIQALSHSVLQEKRDLKQLKEQQHQSQMKAQKRKKTGEKLRASGSQATILLDAKKEQSEQSLSQLKKQQIKQLTQAKDELQHKQHQLEYYKSQSFEFTQPTKISGEILRCYELKIAYASTNPIQLAIKAGEKIHLRGVNGCGKSTFLKTIQGLIKPIAGEIYSNAKLVYLDQNFCLLNQNISAYEFLKSIDSNLSEQQIRTALGNLQIRREKSFAPISSLSGGERLKIALVALKFQTVELLLLDEPDNHLDIESRELLARAIRSFHGSVILVSHDELFVKECGIEESYLLN</sequence>
<dbReference type="RefSeq" id="WP_005402581.1">
    <property type="nucleotide sequence ID" value="NZ_CABFLT010000027.1"/>
</dbReference>
<dbReference type="Pfam" id="PF00005">
    <property type="entry name" value="ABC_tran"/>
    <property type="match status" value="2"/>
</dbReference>
<proteinExistence type="predicted"/>
<evidence type="ECO:0000256" key="2">
    <source>
        <dbReference type="ARBA" id="ARBA00022741"/>
    </source>
</evidence>
<name>A0AAW5RC33_ACIJU</name>
<evidence type="ECO:0000256" key="5">
    <source>
        <dbReference type="SAM" id="MobiDB-lite"/>
    </source>
</evidence>
<accession>A0AAW5RC33</accession>
<feature type="coiled-coil region" evidence="4">
    <location>
        <begin position="295"/>
        <end position="325"/>
    </location>
</feature>
<feature type="domain" description="ABC transporter" evidence="6">
    <location>
        <begin position="6"/>
        <end position="238"/>
    </location>
</feature>
<feature type="region of interest" description="Disordered" evidence="5">
    <location>
        <begin position="252"/>
        <end position="271"/>
    </location>
</feature>
<reference evidence="7" key="1">
    <citation type="submission" date="2021-06" db="EMBL/GenBank/DDBJ databases">
        <title>Propagation of a rapidly emergent carbapenem-resistant Acinetobacter baumannii lineage by various extra-hospital transmission networks.</title>
        <authorList>
            <person name="Calix J."/>
        </authorList>
    </citation>
    <scope>NUCLEOTIDE SEQUENCE</scope>
    <source>
        <strain evidence="7">WU_MDCI_Aw63</strain>
    </source>
</reference>
<dbReference type="GO" id="GO:0016887">
    <property type="term" value="F:ATP hydrolysis activity"/>
    <property type="evidence" value="ECO:0007669"/>
    <property type="project" value="InterPro"/>
</dbReference>
<protein>
    <submittedName>
        <fullName evidence="7">ATP-binding cassette domain-containing protein</fullName>
    </submittedName>
</protein>
<gene>
    <name evidence="7" type="ORF">KTH64_04830</name>
    <name evidence="8" type="ORF">WM018_05985</name>
</gene>
<dbReference type="SMART" id="SM00382">
    <property type="entry name" value="AAA"/>
    <property type="match status" value="2"/>
</dbReference>
<dbReference type="AlphaFoldDB" id="A0AAW5RC33"/>
<dbReference type="Proteomes" id="UP001498501">
    <property type="component" value="Unassembled WGS sequence"/>
</dbReference>
<comment type="caution">
    <text evidence="7">The sequence shown here is derived from an EMBL/GenBank/DDBJ whole genome shotgun (WGS) entry which is preliminary data.</text>
</comment>
<dbReference type="SUPFAM" id="SSF52540">
    <property type="entry name" value="P-loop containing nucleoside triphosphate hydrolases"/>
    <property type="match status" value="2"/>
</dbReference>
<organism evidence="7 9">
    <name type="scientific">Acinetobacter junii</name>
    <dbReference type="NCBI Taxonomy" id="40215"/>
    <lineage>
        <taxon>Bacteria</taxon>
        <taxon>Pseudomonadati</taxon>
        <taxon>Pseudomonadota</taxon>
        <taxon>Gammaproteobacteria</taxon>
        <taxon>Moraxellales</taxon>
        <taxon>Moraxellaceae</taxon>
        <taxon>Acinetobacter</taxon>
    </lineage>
</organism>